<dbReference type="InterPro" id="IPR003953">
    <property type="entry name" value="FAD-dep_OxRdtase_2_FAD-bd"/>
</dbReference>
<keyword evidence="6" id="KW-0285">Flavoprotein</keyword>
<evidence type="ECO:0000259" key="12">
    <source>
        <dbReference type="Pfam" id="PF00890"/>
    </source>
</evidence>
<comment type="pathway">
    <text evidence="2">Cofactor biosynthesis; NAD(+) biosynthesis; iminoaspartate from L-aspartate (oxidase route): step 1/1.</text>
</comment>
<evidence type="ECO:0000256" key="1">
    <source>
        <dbReference type="ARBA" id="ARBA00001974"/>
    </source>
</evidence>
<evidence type="ECO:0000256" key="4">
    <source>
        <dbReference type="ARBA" id="ARBA00012173"/>
    </source>
</evidence>
<dbReference type="Gene3D" id="3.90.700.10">
    <property type="entry name" value="Succinate dehydrogenase/fumarate reductase flavoprotein, catalytic domain"/>
    <property type="match status" value="1"/>
</dbReference>
<comment type="similarity">
    <text evidence="3">Belongs to the FAD-dependent oxidoreductase 2 family. NadB subfamily.</text>
</comment>
<evidence type="ECO:0000256" key="9">
    <source>
        <dbReference type="ARBA" id="ARBA00023002"/>
    </source>
</evidence>
<feature type="domain" description="FAD-dependent oxidoreductase 2 FAD-binding" evidence="12">
    <location>
        <begin position="7"/>
        <end position="371"/>
    </location>
</feature>
<dbReference type="GO" id="GO:0033765">
    <property type="term" value="F:steroid dehydrogenase activity, acting on the CH-CH group of donors"/>
    <property type="evidence" value="ECO:0007669"/>
    <property type="project" value="UniProtKB-ARBA"/>
</dbReference>
<keyword evidence="9 13" id="KW-0560">Oxidoreductase</keyword>
<dbReference type="Gene3D" id="3.50.50.60">
    <property type="entry name" value="FAD/NAD(P)-binding domain"/>
    <property type="match status" value="1"/>
</dbReference>
<evidence type="ECO:0000256" key="6">
    <source>
        <dbReference type="ARBA" id="ARBA00022630"/>
    </source>
</evidence>
<dbReference type="GO" id="GO:0008734">
    <property type="term" value="F:L-aspartate oxidase activity"/>
    <property type="evidence" value="ECO:0007669"/>
    <property type="project" value="UniProtKB-EC"/>
</dbReference>
<dbReference type="AlphaFoldDB" id="A0A411ZXL5"/>
<dbReference type="SUPFAM" id="SSF51905">
    <property type="entry name" value="FAD/NAD(P)-binding domain"/>
    <property type="match status" value="1"/>
</dbReference>
<evidence type="ECO:0000256" key="11">
    <source>
        <dbReference type="ARBA" id="ARBA00048305"/>
    </source>
</evidence>
<evidence type="ECO:0000256" key="3">
    <source>
        <dbReference type="ARBA" id="ARBA00008562"/>
    </source>
</evidence>
<dbReference type="InterPro" id="IPR036188">
    <property type="entry name" value="FAD/NAD-bd_sf"/>
</dbReference>
<dbReference type="NCBIfam" id="NF004820">
    <property type="entry name" value="PRK06175.1"/>
    <property type="match status" value="1"/>
</dbReference>
<gene>
    <name evidence="13" type="ORF">DWZ11_03230</name>
</gene>
<dbReference type="UniPathway" id="UPA00253">
    <property type="reaction ID" value="UER00326"/>
</dbReference>
<reference evidence="13 14" key="1">
    <citation type="submission" date="2018-08" db="EMBL/GenBank/DDBJ databases">
        <title>A genome reference for cultivated species of the human gut microbiota.</title>
        <authorList>
            <person name="Zou Y."/>
            <person name="Xue W."/>
            <person name="Luo G."/>
        </authorList>
    </citation>
    <scope>NUCLEOTIDE SEQUENCE [LARGE SCALE GENOMIC DNA]</scope>
    <source>
        <strain evidence="13 14">AF29-2</strain>
    </source>
</reference>
<dbReference type="EMBL" id="QRST01000003">
    <property type="protein sequence ID" value="RGQ07572.1"/>
    <property type="molecule type" value="Genomic_DNA"/>
</dbReference>
<dbReference type="GO" id="GO:0034628">
    <property type="term" value="P:'de novo' NAD+ biosynthetic process from L-aspartate"/>
    <property type="evidence" value="ECO:0007669"/>
    <property type="project" value="TreeGrafter"/>
</dbReference>
<name>A0A411ZXL5_9FIRM</name>
<dbReference type="SUPFAM" id="SSF56425">
    <property type="entry name" value="Succinate dehydrogenase/fumarate reductase flavoprotein, catalytic domain"/>
    <property type="match status" value="1"/>
</dbReference>
<comment type="caution">
    <text evidence="13">The sequence shown here is derived from an EMBL/GenBank/DDBJ whole genome shotgun (WGS) entry which is preliminary data.</text>
</comment>
<protein>
    <recommendedName>
        <fullName evidence="5">L-aspartate oxidase</fullName>
        <ecNumber evidence="4">1.4.3.16</ecNumber>
    </recommendedName>
    <alternativeName>
        <fullName evidence="10">Quinolinate synthase B</fullName>
    </alternativeName>
</protein>
<dbReference type="PRINTS" id="PR00368">
    <property type="entry name" value="FADPNR"/>
</dbReference>
<evidence type="ECO:0000313" key="14">
    <source>
        <dbReference type="Proteomes" id="UP000284662"/>
    </source>
</evidence>
<keyword evidence="8" id="KW-0274">FAD</keyword>
<evidence type="ECO:0000256" key="8">
    <source>
        <dbReference type="ARBA" id="ARBA00022827"/>
    </source>
</evidence>
<sequence length="437" mass="49398">MQNYKTDILIVGTGASGLFAALHCPSDKNILMITKDAVENSDSFLAQGGICVLRDENDYDSFMEDTLKAGHYENRRESVDIMIRSSREVINELIGYGVDFAKQENGELNYTREGCHSKARILFHEDITGKEITRNLLKAVQKLPNVHILEYVTMLDLIEQDNTCFGILAKDKNDEYLTIEADNTILASGGIGGLYEHSTNYPHLTGDAIAIALRHNIKLENPDYVQIHPTSLYTNKPGRSFLISESVRGEGAKLYGKDGKRFANEVLPRDLMTAEIKKQMAKDNMPYVWLDMTVLGKDVILNHFPHIYEKCLEEGFDVTRQWIPIVPAQHYYMGGIHVDKYSKTTMNNLYAVGETSCNGVHGANRLASNSLLEGLVFAKRAVNKIHDDENAQHKKYDIDFAQLANNVQQNIDREKIILAQEYKKAIFNEMDKVRSAR</sequence>
<dbReference type="PANTHER" id="PTHR42716:SF2">
    <property type="entry name" value="L-ASPARTATE OXIDASE, CHLOROPLASTIC"/>
    <property type="match status" value="1"/>
</dbReference>
<comment type="catalytic activity">
    <reaction evidence="11">
        <text>L-aspartate + O2 = iminosuccinate + H2O2</text>
        <dbReference type="Rhea" id="RHEA:25876"/>
        <dbReference type="ChEBI" id="CHEBI:15379"/>
        <dbReference type="ChEBI" id="CHEBI:16240"/>
        <dbReference type="ChEBI" id="CHEBI:29991"/>
        <dbReference type="ChEBI" id="CHEBI:77875"/>
        <dbReference type="EC" id="1.4.3.16"/>
    </reaction>
    <physiologicalReaction direction="left-to-right" evidence="11">
        <dbReference type="Rhea" id="RHEA:25877"/>
    </physiologicalReaction>
</comment>
<dbReference type="PANTHER" id="PTHR42716">
    <property type="entry name" value="L-ASPARTATE OXIDASE"/>
    <property type="match status" value="1"/>
</dbReference>
<evidence type="ECO:0000256" key="10">
    <source>
        <dbReference type="ARBA" id="ARBA00030386"/>
    </source>
</evidence>
<dbReference type="InterPro" id="IPR005288">
    <property type="entry name" value="NadB"/>
</dbReference>
<evidence type="ECO:0000256" key="2">
    <source>
        <dbReference type="ARBA" id="ARBA00004950"/>
    </source>
</evidence>
<comment type="cofactor">
    <cofactor evidence="1">
        <name>FAD</name>
        <dbReference type="ChEBI" id="CHEBI:57692"/>
    </cofactor>
</comment>
<evidence type="ECO:0000313" key="13">
    <source>
        <dbReference type="EMBL" id="RGQ07572.1"/>
    </source>
</evidence>
<evidence type="ECO:0000256" key="5">
    <source>
        <dbReference type="ARBA" id="ARBA00021901"/>
    </source>
</evidence>
<evidence type="ECO:0000256" key="7">
    <source>
        <dbReference type="ARBA" id="ARBA00022642"/>
    </source>
</evidence>
<accession>A0A411ZXL5</accession>
<dbReference type="RefSeq" id="WP_117976245.1">
    <property type="nucleotide sequence ID" value="NZ_QRST01000003.1"/>
</dbReference>
<dbReference type="Proteomes" id="UP000284662">
    <property type="component" value="Unassembled WGS sequence"/>
</dbReference>
<keyword evidence="7" id="KW-0662">Pyridine nucleotide biosynthesis</keyword>
<dbReference type="Pfam" id="PF00890">
    <property type="entry name" value="FAD_binding_2"/>
    <property type="match status" value="1"/>
</dbReference>
<dbReference type="InterPro" id="IPR027477">
    <property type="entry name" value="Succ_DH/fumarate_Rdtase_cat_sf"/>
</dbReference>
<proteinExistence type="inferred from homology"/>
<dbReference type="EC" id="1.4.3.16" evidence="4"/>
<organism evidence="13 14">
    <name type="scientific">Megamonas rupellensis</name>
    <dbReference type="NCBI Taxonomy" id="491921"/>
    <lineage>
        <taxon>Bacteria</taxon>
        <taxon>Bacillati</taxon>
        <taxon>Bacillota</taxon>
        <taxon>Negativicutes</taxon>
        <taxon>Selenomonadales</taxon>
        <taxon>Selenomonadaceae</taxon>
        <taxon>Megamonas</taxon>
    </lineage>
</organism>